<dbReference type="RefSeq" id="WP_103725282.1">
    <property type="nucleotide sequence ID" value="NZ_PQNY01000003.1"/>
</dbReference>
<dbReference type="EMBL" id="PQNY01000003">
    <property type="protein sequence ID" value="POS02625.1"/>
    <property type="molecule type" value="Genomic_DNA"/>
</dbReference>
<feature type="transmembrane region" description="Helical" evidence="6">
    <location>
        <begin position="474"/>
        <end position="494"/>
    </location>
</feature>
<evidence type="ECO:0000256" key="2">
    <source>
        <dbReference type="ARBA" id="ARBA00022475"/>
    </source>
</evidence>
<keyword evidence="10" id="KW-1185">Reference proteome</keyword>
<evidence type="ECO:0000313" key="10">
    <source>
        <dbReference type="Proteomes" id="UP000237056"/>
    </source>
</evidence>
<feature type="transmembrane region" description="Helical" evidence="6">
    <location>
        <begin position="410"/>
        <end position="434"/>
    </location>
</feature>
<comment type="subcellular location">
    <subcellularLocation>
        <location evidence="1">Cell membrane</location>
        <topology evidence="1">Multi-pass membrane protein</topology>
    </subcellularLocation>
</comment>
<proteinExistence type="predicted"/>
<feature type="domain" description="ComEC/Rec2-related protein" evidence="7">
    <location>
        <begin position="228"/>
        <end position="497"/>
    </location>
</feature>
<keyword evidence="3 6" id="KW-0812">Transmembrane</keyword>
<evidence type="ECO:0000259" key="7">
    <source>
        <dbReference type="Pfam" id="PF03772"/>
    </source>
</evidence>
<evidence type="ECO:0000256" key="5">
    <source>
        <dbReference type="ARBA" id="ARBA00023136"/>
    </source>
</evidence>
<dbReference type="Pfam" id="PF03772">
    <property type="entry name" value="Competence"/>
    <property type="match status" value="1"/>
</dbReference>
<dbReference type="InterPro" id="IPR052159">
    <property type="entry name" value="Competence_DNA_uptake"/>
</dbReference>
<dbReference type="OrthoDB" id="9761531at2"/>
<feature type="transmembrane region" description="Helical" evidence="6">
    <location>
        <begin position="56"/>
        <end position="74"/>
    </location>
</feature>
<dbReference type="NCBIfam" id="TIGR00360">
    <property type="entry name" value="ComEC_N-term"/>
    <property type="match status" value="1"/>
</dbReference>
<keyword evidence="4 6" id="KW-1133">Transmembrane helix</keyword>
<feature type="transmembrane region" description="Helical" evidence="6">
    <location>
        <begin position="249"/>
        <end position="270"/>
    </location>
</feature>
<sequence>MKKVLSYPLTKICAFYVLGIITQYTLNVSFSVYFLSILCFCLLLLLAYFYYANRKIAFEFTTFSIAFILAFLIIELQNPTFKKSHFTHFSTTNSKTNLEMVIIEKFKTTQKYTRYAAHLIRIDNQNTSGKVILNVPKIESSKEFVPSTHILAHARLVTKYPNSVPSRFNYSDYLKNKGIYGQVYTDSNYYIGKNQPSLAYYAGCFRNNIINTLESKIPKNDLALIMALLLGQQQDIDAELMNSYQMAGAVHMLSVSGLHIGILLLALQFLLKFISNTPRNKIIKLCILLVFLWGFALLANFSPAVLRSATMYSFLLFAMYLKRGVYIYYSLLTSLFAILIFSPFMLFDVGFQLSYLALFFIAWLQPIFKNGYIPKNKIGVYFFDIITVSLAAQIGTLPLSLYYFHQFPGLFLLTNVVLLPLLSLLLFVGVIVVLMASIGWVLNPIVELLSCLIGIFNTIIQWVSSFEDFIFKNISFNFSLLLICYFVIVCFFVWIENKKIIYFKMFLMSILALQCNSIFEKYSYINRETMQLLHIYKNSVLIHPKQTTLRVYSSYKIPHTNAEKIINTYAVEHGIKAIKYLSLQNYYYHKNAKVTIITNNNAYLKNTNPDVLILINSPKINLEYVLEELKPKVVVADGSNFFEYKKRWKESCYNAKIPFHDTSEKGFYTIK</sequence>
<dbReference type="GO" id="GO:0005886">
    <property type="term" value="C:plasma membrane"/>
    <property type="evidence" value="ECO:0007669"/>
    <property type="project" value="UniProtKB-SubCell"/>
</dbReference>
<keyword evidence="5 6" id="KW-0472">Membrane</keyword>
<evidence type="ECO:0000256" key="6">
    <source>
        <dbReference type="SAM" id="Phobius"/>
    </source>
</evidence>
<keyword evidence="2" id="KW-1003">Cell membrane</keyword>
<feature type="transmembrane region" description="Helical" evidence="6">
    <location>
        <begin position="352"/>
        <end position="368"/>
    </location>
</feature>
<accession>A0A2S4NAB9</accession>
<evidence type="ECO:0000256" key="1">
    <source>
        <dbReference type="ARBA" id="ARBA00004651"/>
    </source>
</evidence>
<dbReference type="InterPro" id="IPR025405">
    <property type="entry name" value="DUF4131"/>
</dbReference>
<evidence type="ECO:0000259" key="8">
    <source>
        <dbReference type="Pfam" id="PF13567"/>
    </source>
</evidence>
<feature type="transmembrane region" description="Helical" evidence="6">
    <location>
        <begin position="282"/>
        <end position="298"/>
    </location>
</feature>
<dbReference type="Proteomes" id="UP000237056">
    <property type="component" value="Unassembled WGS sequence"/>
</dbReference>
<protein>
    <submittedName>
        <fullName evidence="9">Competence protein ComEC</fullName>
    </submittedName>
</protein>
<dbReference type="PANTHER" id="PTHR30619">
    <property type="entry name" value="DNA INTERNALIZATION/COMPETENCE PROTEIN COMEC/REC2"/>
    <property type="match status" value="1"/>
</dbReference>
<comment type="caution">
    <text evidence="9">The sequence shown here is derived from an EMBL/GenBank/DDBJ whole genome shotgun (WGS) entry which is preliminary data.</text>
</comment>
<name>A0A2S4NAB9_9FLAO</name>
<evidence type="ECO:0000313" key="9">
    <source>
        <dbReference type="EMBL" id="POS02625.1"/>
    </source>
</evidence>
<feature type="transmembrane region" description="Helical" evidence="6">
    <location>
        <begin position="326"/>
        <end position="346"/>
    </location>
</feature>
<dbReference type="Pfam" id="PF13567">
    <property type="entry name" value="DUF4131"/>
    <property type="match status" value="1"/>
</dbReference>
<feature type="domain" description="DUF4131" evidence="8">
    <location>
        <begin position="29"/>
        <end position="187"/>
    </location>
</feature>
<dbReference type="AlphaFoldDB" id="A0A2S4NAB9"/>
<evidence type="ECO:0000256" key="3">
    <source>
        <dbReference type="ARBA" id="ARBA00022692"/>
    </source>
</evidence>
<feature type="transmembrane region" description="Helical" evidence="6">
    <location>
        <begin position="32"/>
        <end position="51"/>
    </location>
</feature>
<feature type="transmembrane region" description="Helical" evidence="6">
    <location>
        <begin position="441"/>
        <end position="462"/>
    </location>
</feature>
<feature type="transmembrane region" description="Helical" evidence="6">
    <location>
        <begin position="380"/>
        <end position="404"/>
    </location>
</feature>
<organism evidence="9 10">
    <name type="scientific">Flavobacterium croceum DSM 17960</name>
    <dbReference type="NCBI Taxonomy" id="1121886"/>
    <lineage>
        <taxon>Bacteria</taxon>
        <taxon>Pseudomonadati</taxon>
        <taxon>Bacteroidota</taxon>
        <taxon>Flavobacteriia</taxon>
        <taxon>Flavobacteriales</taxon>
        <taxon>Flavobacteriaceae</taxon>
        <taxon>Flavobacterium</taxon>
    </lineage>
</organism>
<gene>
    <name evidence="9" type="ORF">Q361_103138</name>
</gene>
<evidence type="ECO:0000256" key="4">
    <source>
        <dbReference type="ARBA" id="ARBA00022989"/>
    </source>
</evidence>
<dbReference type="InterPro" id="IPR004477">
    <property type="entry name" value="ComEC_N"/>
</dbReference>
<dbReference type="PANTHER" id="PTHR30619:SF1">
    <property type="entry name" value="RECOMBINATION PROTEIN 2"/>
    <property type="match status" value="1"/>
</dbReference>
<reference evidence="9 10" key="1">
    <citation type="submission" date="2018-01" db="EMBL/GenBank/DDBJ databases">
        <title>Genomic Encyclopedia of Type Strains, Phase I: the one thousand microbial genomes (KMG-I) project.</title>
        <authorList>
            <person name="Goeker M."/>
        </authorList>
    </citation>
    <scope>NUCLEOTIDE SEQUENCE [LARGE SCALE GENOMIC DNA]</scope>
    <source>
        <strain evidence="9 10">DSM 17960</strain>
    </source>
</reference>